<name>A0A1Z1W4N6_9ACTN</name>
<proteinExistence type="predicted"/>
<dbReference type="Proteomes" id="UP000195880">
    <property type="component" value="Chromosome"/>
</dbReference>
<feature type="compositionally biased region" description="Polar residues" evidence="1">
    <location>
        <begin position="25"/>
        <end position="43"/>
    </location>
</feature>
<sequence>MCARLCVSAMTTSSRAPPLRVPGVSTITTDRPAAQSSGHTSAGTCRRALTRAMSGVPRPEVKMTEPPRAASCSIVRVSP</sequence>
<organism evidence="2 3">
    <name type="scientific">Streptomyces alboflavus</name>
    <dbReference type="NCBI Taxonomy" id="67267"/>
    <lineage>
        <taxon>Bacteria</taxon>
        <taxon>Bacillati</taxon>
        <taxon>Actinomycetota</taxon>
        <taxon>Actinomycetes</taxon>
        <taxon>Kitasatosporales</taxon>
        <taxon>Streptomycetaceae</taxon>
        <taxon>Streptomyces</taxon>
    </lineage>
</organism>
<gene>
    <name evidence="2" type="ORF">SMD44_00760</name>
</gene>
<dbReference type="AlphaFoldDB" id="A0A1Z1W4N6"/>
<dbReference type="EMBL" id="CP021748">
    <property type="protein sequence ID" value="ARX81362.1"/>
    <property type="molecule type" value="Genomic_DNA"/>
</dbReference>
<keyword evidence="3" id="KW-1185">Reference proteome</keyword>
<evidence type="ECO:0000313" key="2">
    <source>
        <dbReference type="EMBL" id="ARX81362.1"/>
    </source>
</evidence>
<accession>A0A1Z1W4N6</accession>
<reference evidence="2 3" key="1">
    <citation type="submission" date="2017-05" db="EMBL/GenBank/DDBJ databases">
        <title>Streptomyces alboflavus Genome sequencing and assembly.</title>
        <authorList>
            <person name="Wang Y."/>
            <person name="Du B."/>
            <person name="Ding Y."/>
            <person name="Liu H."/>
            <person name="Hou Q."/>
            <person name="Liu K."/>
            <person name="Wang C."/>
            <person name="Yao L."/>
        </authorList>
    </citation>
    <scope>NUCLEOTIDE SEQUENCE [LARGE SCALE GENOMIC DNA]</scope>
    <source>
        <strain evidence="2 3">MDJK44</strain>
    </source>
</reference>
<feature type="region of interest" description="Disordered" evidence="1">
    <location>
        <begin position="13"/>
        <end position="79"/>
    </location>
</feature>
<evidence type="ECO:0000313" key="3">
    <source>
        <dbReference type="Proteomes" id="UP000195880"/>
    </source>
</evidence>
<evidence type="ECO:0000256" key="1">
    <source>
        <dbReference type="SAM" id="MobiDB-lite"/>
    </source>
</evidence>
<dbReference type="KEGG" id="salf:SMD44_00760"/>
<protein>
    <submittedName>
        <fullName evidence="2">Uncharacterized protein</fullName>
    </submittedName>
</protein>